<dbReference type="InterPro" id="IPR052894">
    <property type="entry name" value="AsmA-related"/>
</dbReference>
<sequence length="879" mass="96333">MLSKILKIVGSILILLAVTLFAVPYFFKDQIKAKITEAINKKVDANVSFIDADLSLFKNFPNANVTLYQLNIINKAPFKGDTLVSIEEIDLKMSIKELFKGKDEAMDIQGIATKNGMINILFNKDGIGNYDIAIKNEETSAGKPLKLNIQKYEIENFKFKYFDESSKIKMVIDSINHEGTGDFAASKLDLVTKSTAKITLDMDKVNYMKNVPVTLDAVLGIDLDKSKYTFKENKALINQLPLEFDGFIQLVEAGQEYDLKFKTPTSSFKNFLGIIPAVYAANLDNVKTTGDFTVVGFAKGLYSDTTVPKFNIDIASNNASVQYPDLPKSIQNIIIDSKIINETGILNDTYINLDKLSFRIDQDVFNAKANIRNITENALVDAVLKGTINLANVSKAYPIKLEKPLTGVLKADVTTKFDMLSVEKSQYDKINNAGTMSLSGFKYADENGKTMNISNALIQFNPSQVNLKQFDATTGKSDLSVTGILENFYGFIFKNQELKGNFNLNSNQLDVSDFMTTAEAGKTNEKTEAMKIPAFLNCSLTAKANTVLYDNLTLKDVSGKLIVKDEKLTMENIKTTVFDGNIGLNGAVSTKGKVPTFNMDLSLKQVDIAQSFTQLDLLKKLAPIAGIINGKLNSTIKLNGNLDATAMRPDLKTLTGDLLGQLLSTTLNSNNSTLLTALGSNLKFIDVSKINLNDLKAAITFKDGMVSVKPFNINYKDIKATIGGTHGFDQSMKYNIKFDVPAKYLGSEANALIARLTPAEAAKLESIPVNASLTGNFTSPKISTDIATAVTNLTNQLVQQQKERLVKQGTSSLTDLINKNKKTGDTTKTVIPAKKEEVKAAVQTKAKEEVKAKATDLINGLFKKKKTAEPKPAEPETTP</sequence>
<evidence type="ECO:0000313" key="2">
    <source>
        <dbReference type="Proteomes" id="UP000183658"/>
    </source>
</evidence>
<keyword evidence="2" id="KW-1185">Reference proteome</keyword>
<dbReference type="Proteomes" id="UP000183658">
    <property type="component" value="Unassembled WGS sequence"/>
</dbReference>
<name>A0A1H9FVS6_FLAFI</name>
<dbReference type="AlphaFoldDB" id="A0A1H9FVS6"/>
<dbReference type="GO" id="GO:0005886">
    <property type="term" value="C:plasma membrane"/>
    <property type="evidence" value="ECO:0007669"/>
    <property type="project" value="TreeGrafter"/>
</dbReference>
<proteinExistence type="predicted"/>
<dbReference type="EMBL" id="FOFZ01000002">
    <property type="protein sequence ID" value="SEQ42021.1"/>
    <property type="molecule type" value="Genomic_DNA"/>
</dbReference>
<gene>
    <name evidence="1" type="ORF">SAMN05444355_102309</name>
</gene>
<dbReference type="PANTHER" id="PTHR30441">
    <property type="entry name" value="DUF748 DOMAIN-CONTAINING PROTEIN"/>
    <property type="match status" value="1"/>
</dbReference>
<protein>
    <submittedName>
        <fullName evidence="1">AsmA-like C-terminal region</fullName>
    </submittedName>
</protein>
<evidence type="ECO:0000313" key="1">
    <source>
        <dbReference type="EMBL" id="SEQ42021.1"/>
    </source>
</evidence>
<dbReference type="PANTHER" id="PTHR30441:SF8">
    <property type="entry name" value="DUF748 DOMAIN-CONTAINING PROTEIN"/>
    <property type="match status" value="1"/>
</dbReference>
<organism evidence="1 2">
    <name type="scientific">Flavobacterium frigoris</name>
    <dbReference type="NCBI Taxonomy" id="229204"/>
    <lineage>
        <taxon>Bacteria</taxon>
        <taxon>Pseudomonadati</taxon>
        <taxon>Bacteroidota</taxon>
        <taxon>Flavobacteriia</taxon>
        <taxon>Flavobacteriales</taxon>
        <taxon>Flavobacteriaceae</taxon>
        <taxon>Flavobacterium</taxon>
    </lineage>
</organism>
<dbReference type="RefSeq" id="WP_074721666.1">
    <property type="nucleotide sequence ID" value="NZ_CBCRVS010000001.1"/>
</dbReference>
<reference evidence="2" key="1">
    <citation type="submission" date="2016-10" db="EMBL/GenBank/DDBJ databases">
        <authorList>
            <person name="Varghese N."/>
            <person name="Submissions S."/>
        </authorList>
    </citation>
    <scope>NUCLEOTIDE SEQUENCE [LARGE SCALE GENOMIC DNA]</scope>
    <source>
        <strain evidence="2">DSM 15719</strain>
    </source>
</reference>
<dbReference type="OrthoDB" id="596403at2"/>
<accession>A0A1H9FVS6</accession>
<dbReference type="GO" id="GO:0090313">
    <property type="term" value="P:regulation of protein targeting to membrane"/>
    <property type="evidence" value="ECO:0007669"/>
    <property type="project" value="TreeGrafter"/>
</dbReference>